<accession>A0A7S0FQY5</accession>
<organism evidence="1">
    <name type="scientific">Minutocellus polymorphus</name>
    <dbReference type="NCBI Taxonomy" id="265543"/>
    <lineage>
        <taxon>Eukaryota</taxon>
        <taxon>Sar</taxon>
        <taxon>Stramenopiles</taxon>
        <taxon>Ochrophyta</taxon>
        <taxon>Bacillariophyta</taxon>
        <taxon>Mediophyceae</taxon>
        <taxon>Cymatosirophycidae</taxon>
        <taxon>Cymatosirales</taxon>
        <taxon>Cymatosiraceae</taxon>
        <taxon>Minutocellus</taxon>
    </lineage>
</organism>
<gene>
    <name evidence="1" type="ORF">MPOL1434_LOCUS7462</name>
</gene>
<dbReference type="EMBL" id="HBEJ01012714">
    <property type="protein sequence ID" value="CAD8373441.1"/>
    <property type="molecule type" value="Transcribed_RNA"/>
</dbReference>
<protein>
    <submittedName>
        <fullName evidence="1">Uncharacterized protein</fullName>
    </submittedName>
</protein>
<sequence length="250" mass="27140">MCIEDDPNDSSTSSIWADPTSIVDGVIVGADGGAPLCPATARRRMEEMMERMYLPAPSKTSVSRSETTAEGIDAAEDSEMPPCRIGALEDVREFSADQCNPSATPKELPLQILSRDGKTVTFTFSQVWKQCEGGSSANTMDWIAVDFNVPGGDLECFKTSKPNFGIVNAFTAKCTEGLALIDIYALDETATGVFYQTDGSALTIPDACTAGDEKGDATKACKFRYALNCMEVCEIKEETWWSFLKSLVLW</sequence>
<reference evidence="1" key="1">
    <citation type="submission" date="2021-01" db="EMBL/GenBank/DDBJ databases">
        <authorList>
            <person name="Corre E."/>
            <person name="Pelletier E."/>
            <person name="Niang G."/>
            <person name="Scheremetjew M."/>
            <person name="Finn R."/>
            <person name="Kale V."/>
            <person name="Holt S."/>
            <person name="Cochrane G."/>
            <person name="Meng A."/>
            <person name="Brown T."/>
            <person name="Cohen L."/>
        </authorList>
    </citation>
    <scope>NUCLEOTIDE SEQUENCE</scope>
    <source>
        <strain evidence="1">CCMP3303</strain>
    </source>
</reference>
<evidence type="ECO:0000313" key="1">
    <source>
        <dbReference type="EMBL" id="CAD8373441.1"/>
    </source>
</evidence>
<dbReference type="AlphaFoldDB" id="A0A7S0FQY5"/>
<proteinExistence type="predicted"/>
<name>A0A7S0FQY5_9STRA</name>